<dbReference type="GO" id="GO:0055085">
    <property type="term" value="P:transmembrane transport"/>
    <property type="evidence" value="ECO:0007669"/>
    <property type="project" value="InterPro"/>
</dbReference>
<feature type="transmembrane region" description="Helical" evidence="5">
    <location>
        <begin position="206"/>
        <end position="228"/>
    </location>
</feature>
<sequence length="407" mass="44674">MTIRSLRPYIIAVLLTLPGVGLRFMDHAGMSPIVVALLSGIAILGASFLLTWACEVAQMDIPQAVAVAVVAFIAVLPEYAVDMYFTWMAGQQPESAYSHYAIANMTGANRLLIGVGWSAIVLLFASRFHKGVHLPDDKRTDVLFLGLATLYALCIPLKGSLTWVDGLVLLGVYIWYICIVARRPVEEEEPEGPAAVLARFAKKVRLRSVIAIFLFAALVILCNAEPFSENLVASGKLLGVNEFLLVQWLAPIASESPEFIIAIMFASRGNASLALGSLLSSKLNQWTLLVGMIPGVYAISSGGLTPPINLDTHQFQEILLTAGQSLFAVALLVDLRLHVREAFWLLVLFLAQLLSPLYDAQLEALLGLPHDPLRLHFFYAKVYIVLAIVLLLKNWRKVRDLRLGFKV</sequence>
<feature type="transmembrane region" description="Helical" evidence="5">
    <location>
        <begin position="31"/>
        <end position="52"/>
    </location>
</feature>
<feature type="transmembrane region" description="Helical" evidence="5">
    <location>
        <begin position="378"/>
        <end position="395"/>
    </location>
</feature>
<dbReference type="Pfam" id="PF01699">
    <property type="entry name" value="Na_Ca_ex"/>
    <property type="match status" value="2"/>
</dbReference>
<gene>
    <name evidence="7" type="ORF">SAMN05192586_10164</name>
</gene>
<evidence type="ECO:0000313" key="8">
    <source>
        <dbReference type="Proteomes" id="UP000199355"/>
    </source>
</evidence>
<feature type="transmembrane region" description="Helical" evidence="5">
    <location>
        <begin position="7"/>
        <end position="25"/>
    </location>
</feature>
<dbReference type="AlphaFoldDB" id="A0A1G7HXX2"/>
<dbReference type="EMBL" id="FNBX01000001">
    <property type="protein sequence ID" value="SDF04974.1"/>
    <property type="molecule type" value="Genomic_DNA"/>
</dbReference>
<feature type="transmembrane region" description="Helical" evidence="5">
    <location>
        <begin position="286"/>
        <end position="306"/>
    </location>
</feature>
<keyword evidence="4 5" id="KW-0472">Membrane</keyword>
<keyword evidence="2 5" id="KW-0812">Transmembrane</keyword>
<feature type="transmembrane region" description="Helical" evidence="5">
    <location>
        <begin position="140"/>
        <end position="161"/>
    </location>
</feature>
<evidence type="ECO:0000256" key="5">
    <source>
        <dbReference type="SAM" id="Phobius"/>
    </source>
</evidence>
<organism evidence="7 8">
    <name type="scientific">Desulfovibrio legallii</name>
    <dbReference type="NCBI Taxonomy" id="571438"/>
    <lineage>
        <taxon>Bacteria</taxon>
        <taxon>Pseudomonadati</taxon>
        <taxon>Thermodesulfobacteriota</taxon>
        <taxon>Desulfovibrionia</taxon>
        <taxon>Desulfovibrionales</taxon>
        <taxon>Desulfovibrionaceae</taxon>
        <taxon>Desulfovibrio</taxon>
    </lineage>
</organism>
<dbReference type="InterPro" id="IPR004837">
    <property type="entry name" value="NaCa_Exmemb"/>
</dbReference>
<evidence type="ECO:0000256" key="4">
    <source>
        <dbReference type="ARBA" id="ARBA00023136"/>
    </source>
</evidence>
<feature type="domain" description="Sodium/calcium exchanger membrane region" evidence="6">
    <location>
        <begin position="33"/>
        <end position="180"/>
    </location>
</feature>
<evidence type="ECO:0000256" key="2">
    <source>
        <dbReference type="ARBA" id="ARBA00022692"/>
    </source>
</evidence>
<keyword evidence="8" id="KW-1185">Reference proteome</keyword>
<feature type="transmembrane region" description="Helical" evidence="5">
    <location>
        <begin position="167"/>
        <end position="185"/>
    </location>
</feature>
<accession>A0A1G7HXX2</accession>
<feature type="transmembrane region" description="Helical" evidence="5">
    <location>
        <begin position="64"/>
        <end position="87"/>
    </location>
</feature>
<proteinExistence type="predicted"/>
<protein>
    <submittedName>
        <fullName evidence="7">Cation:H+ antiporter</fullName>
    </submittedName>
</protein>
<keyword evidence="3 5" id="KW-1133">Transmembrane helix</keyword>
<evidence type="ECO:0000256" key="1">
    <source>
        <dbReference type="ARBA" id="ARBA00004141"/>
    </source>
</evidence>
<dbReference type="OrthoDB" id="57558at2"/>
<feature type="transmembrane region" description="Helical" evidence="5">
    <location>
        <begin position="318"/>
        <end position="335"/>
    </location>
</feature>
<dbReference type="GO" id="GO:0016020">
    <property type="term" value="C:membrane"/>
    <property type="evidence" value="ECO:0007669"/>
    <property type="project" value="UniProtKB-SubCell"/>
</dbReference>
<evidence type="ECO:0000256" key="3">
    <source>
        <dbReference type="ARBA" id="ARBA00022989"/>
    </source>
</evidence>
<evidence type="ECO:0000259" key="6">
    <source>
        <dbReference type="Pfam" id="PF01699"/>
    </source>
</evidence>
<name>A0A1G7HXX2_9BACT</name>
<dbReference type="RefSeq" id="WP_092152521.1">
    <property type="nucleotide sequence ID" value="NZ_FNBX01000001.1"/>
</dbReference>
<feature type="transmembrane region" description="Helical" evidence="5">
    <location>
        <begin position="107"/>
        <end position="128"/>
    </location>
</feature>
<feature type="transmembrane region" description="Helical" evidence="5">
    <location>
        <begin position="342"/>
        <end position="358"/>
    </location>
</feature>
<dbReference type="Proteomes" id="UP000199355">
    <property type="component" value="Unassembled WGS sequence"/>
</dbReference>
<dbReference type="STRING" id="571438.SAMN05192586_10164"/>
<reference evidence="8" key="1">
    <citation type="submission" date="2016-10" db="EMBL/GenBank/DDBJ databases">
        <authorList>
            <person name="Varghese N."/>
            <person name="Submissions S."/>
        </authorList>
    </citation>
    <scope>NUCLEOTIDE SEQUENCE [LARGE SCALE GENOMIC DNA]</scope>
    <source>
        <strain evidence="8">KHC7</strain>
    </source>
</reference>
<feature type="domain" description="Sodium/calcium exchanger membrane region" evidence="6">
    <location>
        <begin position="209"/>
        <end position="354"/>
    </location>
</feature>
<comment type="subcellular location">
    <subcellularLocation>
        <location evidence="1">Membrane</location>
        <topology evidence="1">Multi-pass membrane protein</topology>
    </subcellularLocation>
</comment>
<feature type="transmembrane region" description="Helical" evidence="5">
    <location>
        <begin position="248"/>
        <end position="266"/>
    </location>
</feature>
<dbReference type="InterPro" id="IPR044880">
    <property type="entry name" value="NCX_ion-bd_dom_sf"/>
</dbReference>
<dbReference type="Gene3D" id="1.20.1420.30">
    <property type="entry name" value="NCX, central ion-binding region"/>
    <property type="match status" value="2"/>
</dbReference>
<evidence type="ECO:0000313" key="7">
    <source>
        <dbReference type="EMBL" id="SDF04974.1"/>
    </source>
</evidence>